<dbReference type="PIRSF" id="PIRSF001227">
    <property type="entry name" value="Pen_acylase"/>
    <property type="match status" value="1"/>
</dbReference>
<gene>
    <name evidence="7" type="ORF">Pla133_24990</name>
</gene>
<keyword evidence="3 7" id="KW-0378">Hydrolase</keyword>
<accession>A0A518BKB5</accession>
<dbReference type="InterPro" id="IPR023343">
    <property type="entry name" value="Penicillin_amidase_dom1"/>
</dbReference>
<dbReference type="InterPro" id="IPR014395">
    <property type="entry name" value="Pen/GL7ACA/AHL_acylase"/>
</dbReference>
<proteinExistence type="inferred from homology"/>
<keyword evidence="6" id="KW-0106">Calcium</keyword>
<dbReference type="PANTHER" id="PTHR34218:SF3">
    <property type="entry name" value="ACYL-HOMOSERINE LACTONE ACYLASE PVDQ"/>
    <property type="match status" value="1"/>
</dbReference>
<dbReference type="Gene3D" id="1.10.1400.10">
    <property type="match status" value="1"/>
</dbReference>
<dbReference type="KEGG" id="pbap:Pla133_24990"/>
<organism evidence="7 8">
    <name type="scientific">Engelhardtia mirabilis</name>
    <dbReference type="NCBI Taxonomy" id="2528011"/>
    <lineage>
        <taxon>Bacteria</taxon>
        <taxon>Pseudomonadati</taxon>
        <taxon>Planctomycetota</taxon>
        <taxon>Planctomycetia</taxon>
        <taxon>Planctomycetia incertae sedis</taxon>
        <taxon>Engelhardtia</taxon>
    </lineage>
</organism>
<dbReference type="EC" id="3.5.1.93" evidence="7"/>
<feature type="active site" description="Nucleophile" evidence="5">
    <location>
        <position position="190"/>
    </location>
</feature>
<dbReference type="InterPro" id="IPR002692">
    <property type="entry name" value="S45"/>
</dbReference>
<evidence type="ECO:0000313" key="8">
    <source>
        <dbReference type="Proteomes" id="UP000316921"/>
    </source>
</evidence>
<feature type="binding site" evidence="6">
    <location>
        <position position="262"/>
    </location>
    <ligand>
        <name>Ca(2+)</name>
        <dbReference type="ChEBI" id="CHEBI:29108"/>
    </ligand>
</feature>
<dbReference type="Gene3D" id="1.10.439.10">
    <property type="entry name" value="Penicillin Amidohydrolase, domain 1"/>
    <property type="match status" value="1"/>
</dbReference>
<dbReference type="GO" id="GO:0033968">
    <property type="term" value="F:glutaryl-7-aminocephalosporanic-acid acylase activity"/>
    <property type="evidence" value="ECO:0007669"/>
    <property type="project" value="UniProtKB-EC"/>
</dbReference>
<evidence type="ECO:0000256" key="4">
    <source>
        <dbReference type="ARBA" id="ARBA00023145"/>
    </source>
</evidence>
<dbReference type="GO" id="GO:0017000">
    <property type="term" value="P:antibiotic biosynthetic process"/>
    <property type="evidence" value="ECO:0007669"/>
    <property type="project" value="InterPro"/>
</dbReference>
<evidence type="ECO:0000313" key="7">
    <source>
        <dbReference type="EMBL" id="QDU67416.1"/>
    </source>
</evidence>
<dbReference type="PANTHER" id="PTHR34218">
    <property type="entry name" value="PEPTIDASE S45 PENICILLIN AMIDASE"/>
    <property type="match status" value="1"/>
</dbReference>
<dbReference type="Pfam" id="PF01804">
    <property type="entry name" value="Penicil_amidase"/>
    <property type="match status" value="1"/>
</dbReference>
<dbReference type="Gene3D" id="2.30.120.10">
    <property type="match status" value="1"/>
</dbReference>
<evidence type="ECO:0000256" key="1">
    <source>
        <dbReference type="ARBA" id="ARBA00006586"/>
    </source>
</evidence>
<dbReference type="InterPro" id="IPR043146">
    <property type="entry name" value="Penicillin_amidase_N_B-knob"/>
</dbReference>
<feature type="binding site" evidence="6">
    <location>
        <position position="265"/>
    </location>
    <ligand>
        <name>Ca(2+)</name>
        <dbReference type="ChEBI" id="CHEBI:29108"/>
    </ligand>
</feature>
<keyword evidence="6" id="KW-0479">Metal-binding</keyword>
<dbReference type="SUPFAM" id="SSF56235">
    <property type="entry name" value="N-terminal nucleophile aminohydrolases (Ntn hydrolases)"/>
    <property type="match status" value="1"/>
</dbReference>
<comment type="cofactor">
    <cofactor evidence="6">
        <name>Ca(2+)</name>
        <dbReference type="ChEBI" id="CHEBI:29108"/>
    </cofactor>
    <text evidence="6">Binds 1 Ca(2+) ion per dimer.</text>
</comment>
<reference evidence="7 8" key="1">
    <citation type="submission" date="2019-02" db="EMBL/GenBank/DDBJ databases">
        <title>Deep-cultivation of Planctomycetes and their phenomic and genomic characterization uncovers novel biology.</title>
        <authorList>
            <person name="Wiegand S."/>
            <person name="Jogler M."/>
            <person name="Boedeker C."/>
            <person name="Pinto D."/>
            <person name="Vollmers J."/>
            <person name="Rivas-Marin E."/>
            <person name="Kohn T."/>
            <person name="Peeters S.H."/>
            <person name="Heuer A."/>
            <person name="Rast P."/>
            <person name="Oberbeckmann S."/>
            <person name="Bunk B."/>
            <person name="Jeske O."/>
            <person name="Meyerdierks A."/>
            <person name="Storesund J.E."/>
            <person name="Kallscheuer N."/>
            <person name="Luecker S."/>
            <person name="Lage O.M."/>
            <person name="Pohl T."/>
            <person name="Merkel B.J."/>
            <person name="Hornburger P."/>
            <person name="Mueller R.-W."/>
            <person name="Bruemmer F."/>
            <person name="Labrenz M."/>
            <person name="Spormann A.M."/>
            <person name="Op den Camp H."/>
            <person name="Overmann J."/>
            <person name="Amann R."/>
            <person name="Jetten M.S.M."/>
            <person name="Mascher T."/>
            <person name="Medema M.H."/>
            <person name="Devos D.P."/>
            <person name="Kaster A.-K."/>
            <person name="Ovreas L."/>
            <person name="Rohde M."/>
            <person name="Galperin M.Y."/>
            <person name="Jogler C."/>
        </authorList>
    </citation>
    <scope>NUCLEOTIDE SEQUENCE [LARGE SCALE GENOMIC DNA]</scope>
    <source>
        <strain evidence="7 8">Pla133</strain>
    </source>
</reference>
<keyword evidence="2" id="KW-0732">Signal</keyword>
<sequence>MDARPRSLLGTAAAGPRRATLGIVLLALASCGRPQATTDAEILWDTWGVPHVFAADADGLFRGFGWAQMRAHGDLLLTLIGEARGRGAEYWGESWIESDRWVWTVGIPERAQNWYADQEPEFARHLDAFAAGVNAFGRLHPDELRDDLEVVLPITGADLLAHLQRVLHFSFVSNESLQAGATTPPTDGGSNAWAIAPAHASGARALLLANPHLPWEGRYRLFEAHLECPEYRAYGATLVGFPTLAMAFNDKLGWTHTVNAQDGMDLYALELDGDRYRWDGAWRGLERHPHRLRVRAANGDLREEPIEIRSSVHGPIVSGDSDRALALRVVGLDRPGSARQWWRMGAAGDLASFESATASQQLPLFSILYADVEGNVLHHFGGLTPRRAAGASDPSGLLDGSAPRDLWSEYLGYDELPRVLNPTTGWLQNANDPPWNTTLPAVLDPDDFPQYVAPRRMSLRAQHSAQMLQDDESVSFDELVDYKHSTHVELADRILDDLLPLAAAHGDPTIRRAGEVLAAWDRSVDAGSSGALLFLLLVQALGDETNVFERAWDEHDPLATPRGIASAERVLEALGAAAGQAVESVGALDLPWGDLFRLRADRSDLPCSGGMAGLGIFRSFEFSPDADGRMRVIAGDSFVSAVEFATPPRAQALMTYGNWTQTGSSHRSDQLPLAASQTLREVWFSRTAAQDHLERQEWVPAE</sequence>
<comment type="similarity">
    <text evidence="1">Belongs to the peptidase S45 family.</text>
</comment>
<keyword evidence="8" id="KW-1185">Reference proteome</keyword>
<dbReference type="Proteomes" id="UP000316921">
    <property type="component" value="Chromosome"/>
</dbReference>
<dbReference type="PROSITE" id="PS51257">
    <property type="entry name" value="PROKAR_LIPOPROTEIN"/>
    <property type="match status" value="1"/>
</dbReference>
<keyword evidence="4" id="KW-0865">Zymogen</keyword>
<evidence type="ECO:0000256" key="3">
    <source>
        <dbReference type="ARBA" id="ARBA00022801"/>
    </source>
</evidence>
<evidence type="ECO:0000256" key="2">
    <source>
        <dbReference type="ARBA" id="ARBA00022729"/>
    </source>
</evidence>
<dbReference type="AlphaFoldDB" id="A0A518BKB5"/>
<protein>
    <submittedName>
        <fullName evidence="7">Glutaryl-7-aminocephalosporanic-acid acylase</fullName>
        <ecNumber evidence="7">3.5.1.93</ecNumber>
    </submittedName>
</protein>
<dbReference type="Gene3D" id="3.60.20.10">
    <property type="entry name" value="Glutamine Phosphoribosylpyrophosphate, subunit 1, domain 1"/>
    <property type="match status" value="1"/>
</dbReference>
<evidence type="ECO:0000256" key="5">
    <source>
        <dbReference type="PIRSR" id="PIRSR001227-1"/>
    </source>
</evidence>
<dbReference type="InterPro" id="IPR043147">
    <property type="entry name" value="Penicillin_amidase_A-knob"/>
</dbReference>
<dbReference type="GO" id="GO:0046872">
    <property type="term" value="F:metal ion binding"/>
    <property type="evidence" value="ECO:0007669"/>
    <property type="project" value="UniProtKB-KW"/>
</dbReference>
<evidence type="ECO:0000256" key="6">
    <source>
        <dbReference type="PIRSR" id="PIRSR001227-2"/>
    </source>
</evidence>
<name>A0A518BKB5_9BACT</name>
<dbReference type="EMBL" id="CP036287">
    <property type="protein sequence ID" value="QDU67416.1"/>
    <property type="molecule type" value="Genomic_DNA"/>
</dbReference>
<dbReference type="InterPro" id="IPR029055">
    <property type="entry name" value="Ntn_hydrolases_N"/>
</dbReference>